<dbReference type="GO" id="GO:0016810">
    <property type="term" value="F:hydrolase activity, acting on carbon-nitrogen (but not peptide) bonds"/>
    <property type="evidence" value="ECO:0007669"/>
    <property type="project" value="InterPro"/>
</dbReference>
<dbReference type="AlphaFoldDB" id="A0A846X1I4"/>
<dbReference type="SUPFAM" id="SSF51556">
    <property type="entry name" value="Metallo-dependent hydrolases"/>
    <property type="match status" value="1"/>
</dbReference>
<proteinExistence type="predicted"/>
<evidence type="ECO:0000313" key="2">
    <source>
        <dbReference type="EMBL" id="NKY19043.1"/>
    </source>
</evidence>
<dbReference type="InterPro" id="IPR011059">
    <property type="entry name" value="Metal-dep_hydrolase_composite"/>
</dbReference>
<dbReference type="Gene3D" id="2.30.40.10">
    <property type="entry name" value="Urease, subunit C, domain 1"/>
    <property type="match status" value="1"/>
</dbReference>
<reference evidence="2 3" key="1">
    <citation type="submission" date="2020-04" db="EMBL/GenBank/DDBJ databases">
        <title>MicrobeNet Type strains.</title>
        <authorList>
            <person name="Nicholson A.C."/>
        </authorList>
    </citation>
    <scope>NUCLEOTIDE SEQUENCE [LARGE SCALE GENOMIC DNA]</scope>
    <source>
        <strain evidence="2 3">DSM 44113</strain>
    </source>
</reference>
<dbReference type="EMBL" id="JAAXOQ010000013">
    <property type="protein sequence ID" value="NKY19043.1"/>
    <property type="molecule type" value="Genomic_DNA"/>
</dbReference>
<accession>A0A846X1I4</accession>
<organism evidence="2 3">
    <name type="scientific">Tsukamurella spumae</name>
    <dbReference type="NCBI Taxonomy" id="44753"/>
    <lineage>
        <taxon>Bacteria</taxon>
        <taxon>Bacillati</taxon>
        <taxon>Actinomycetota</taxon>
        <taxon>Actinomycetes</taxon>
        <taxon>Mycobacteriales</taxon>
        <taxon>Tsukamurellaceae</taxon>
        <taxon>Tsukamurella</taxon>
    </lineage>
</organism>
<evidence type="ECO:0000313" key="3">
    <source>
        <dbReference type="Proteomes" id="UP000582646"/>
    </source>
</evidence>
<evidence type="ECO:0000259" key="1">
    <source>
        <dbReference type="Pfam" id="PF01979"/>
    </source>
</evidence>
<comment type="caution">
    <text evidence="2">The sequence shown here is derived from an EMBL/GenBank/DDBJ whole genome shotgun (WGS) entry which is preliminary data.</text>
</comment>
<keyword evidence="3" id="KW-1185">Reference proteome</keyword>
<feature type="domain" description="Amidohydrolase-related" evidence="1">
    <location>
        <begin position="91"/>
        <end position="449"/>
    </location>
</feature>
<dbReference type="SUPFAM" id="SSF51338">
    <property type="entry name" value="Composite domain of metallo-dependent hydrolases"/>
    <property type="match status" value="1"/>
</dbReference>
<dbReference type="CDD" id="cd01299">
    <property type="entry name" value="Met_dep_hydrolase_A"/>
    <property type="match status" value="1"/>
</dbReference>
<dbReference type="InterPro" id="IPR032466">
    <property type="entry name" value="Metal_Hydrolase"/>
</dbReference>
<dbReference type="InterPro" id="IPR057744">
    <property type="entry name" value="OTAase-like"/>
</dbReference>
<dbReference type="PANTHER" id="PTHR43135:SF3">
    <property type="entry name" value="ALPHA-D-RIBOSE 1-METHYLPHOSPHONATE 5-TRIPHOSPHATE DIPHOSPHATASE"/>
    <property type="match status" value="1"/>
</dbReference>
<dbReference type="Gene3D" id="3.20.20.140">
    <property type="entry name" value="Metal-dependent hydrolases"/>
    <property type="match status" value="1"/>
</dbReference>
<dbReference type="InterPro" id="IPR051781">
    <property type="entry name" value="Metallo-dep_Hydrolase"/>
</dbReference>
<dbReference type="PANTHER" id="PTHR43135">
    <property type="entry name" value="ALPHA-D-RIBOSE 1-METHYLPHOSPHONATE 5-TRIPHOSPHATE DIPHOSPHATASE"/>
    <property type="match status" value="1"/>
</dbReference>
<dbReference type="Proteomes" id="UP000582646">
    <property type="component" value="Unassembled WGS sequence"/>
</dbReference>
<name>A0A846X1I4_9ACTN</name>
<keyword evidence="2" id="KW-0378">Hydrolase</keyword>
<sequence>MGAASIGAVLLGTAACSSDGTTLGAASSTPSAPPVPAKPNTLFRNVRVLDVRAGRLGEPTDVFVRGHVIETIGPGLQARADTTVVDGRGRTLMPGLIDNHVHLMFGSTTMAQLSDAALTPDDYAKGALASAGAMLMRGFTSVRDLGGPIFPLKAAIDKGKATGPREWPSGAMVSPTAGHGDFRTADELARRFTSQQSRAEKLGATFIVDGRAEVLTAVRENLRFGASQIKMTAGGGTSSAYDPIDVTQFTLDEQRAGVDAASDWNTYVTVHAYTPKSVRRAVEAGVQCIEHGQLLDQPTIDLLAERGIWLSGQYLVPNSDSMPAERKAKRQGILEGNSRVWPMAKKAGVKLAWGTDFLFEPEMNPKQNQMLLSLSEWFSPAELLRLATYDNAQLLALSGPRSPYSGVLGVVEPNALADVILVNGDPLADVGLIADPTKNFDVIMKDGVVYKNR</sequence>
<dbReference type="Pfam" id="PF01979">
    <property type="entry name" value="Amidohydro_1"/>
    <property type="match status" value="1"/>
</dbReference>
<gene>
    <name evidence="2" type="ORF">HF999_11765</name>
</gene>
<protein>
    <submittedName>
        <fullName evidence="2">Amidohydrolase family protein</fullName>
    </submittedName>
</protein>
<dbReference type="InterPro" id="IPR006680">
    <property type="entry name" value="Amidohydro-rel"/>
</dbReference>